<reference evidence="3" key="1">
    <citation type="submission" date="2017-09" db="EMBL/GenBank/DDBJ databases">
        <title>FDA dAtabase for Regulatory Grade micrObial Sequences (FDA-ARGOS): Supporting development and validation of Infectious Disease Dx tests.</title>
        <authorList>
            <person name="Minogue T."/>
            <person name="Wolcott M."/>
            <person name="Wasieloski L."/>
            <person name="Aguilar W."/>
            <person name="Moore D."/>
            <person name="Tallon L."/>
            <person name="Sadzewicz L."/>
            <person name="Ott S."/>
            <person name="Zhao X."/>
            <person name="Nagaraj S."/>
            <person name="Vavikolanu K."/>
            <person name="Aluvathingal J."/>
            <person name="Nadendla S."/>
            <person name="Sichtig H."/>
        </authorList>
    </citation>
    <scope>NUCLEOTIDE SEQUENCE [LARGE SCALE GENOMIC DNA]</scope>
    <source>
        <strain evidence="3">FDAARGOS_387</strain>
    </source>
</reference>
<feature type="chain" id="PRO_5012654591" description="Fimbrial protein" evidence="1">
    <location>
        <begin position="21"/>
        <end position="169"/>
    </location>
</feature>
<keyword evidence="1" id="KW-0732">Signal</keyword>
<gene>
    <name evidence="2" type="ORF">CRN84_24950</name>
</gene>
<dbReference type="AlphaFoldDB" id="A0A2C6DU26"/>
<dbReference type="EMBL" id="PDDX01000001">
    <property type="protein sequence ID" value="PHI32334.1"/>
    <property type="molecule type" value="Genomic_DNA"/>
</dbReference>
<feature type="signal peptide" evidence="1">
    <location>
        <begin position="1"/>
        <end position="20"/>
    </location>
</feature>
<accession>A0A2C6DU26</accession>
<dbReference type="OrthoDB" id="6555569at2"/>
<name>A0A2C6DU26_9GAMM</name>
<protein>
    <recommendedName>
        <fullName evidence="4">Fimbrial protein</fullName>
    </recommendedName>
</protein>
<proteinExistence type="predicted"/>
<sequence length="169" mass="18162">MNIIKSSLFILLGIHFSVFSAGRGTSIEVDVGAEAPAKIVIYYKGVDITSGELNFPLTVNSVSQKFANTSDNFYLVGNVAKANVVMESLPFELTSINSGGGAIPLNGYFTFNAQQTSADRDLVVPVLNRLSDGNSNNGLKVTFESKNRADDYAVGYYTGKFTMVVTPIL</sequence>
<evidence type="ECO:0000256" key="1">
    <source>
        <dbReference type="SAM" id="SignalP"/>
    </source>
</evidence>
<organism evidence="2 3">
    <name type="scientific">Budvicia aquatica</name>
    <dbReference type="NCBI Taxonomy" id="82979"/>
    <lineage>
        <taxon>Bacteria</taxon>
        <taxon>Pseudomonadati</taxon>
        <taxon>Pseudomonadota</taxon>
        <taxon>Gammaproteobacteria</taxon>
        <taxon>Enterobacterales</taxon>
        <taxon>Budviciaceae</taxon>
        <taxon>Budvicia</taxon>
    </lineage>
</organism>
<dbReference type="RefSeq" id="WP_029096387.1">
    <property type="nucleotide sequence ID" value="NZ_PDDX01000001.1"/>
</dbReference>
<dbReference type="STRING" id="1111728.GCA_000427805_01416"/>
<keyword evidence="3" id="KW-1185">Reference proteome</keyword>
<comment type="caution">
    <text evidence="2">The sequence shown here is derived from an EMBL/GenBank/DDBJ whole genome shotgun (WGS) entry which is preliminary data.</text>
</comment>
<dbReference type="Proteomes" id="UP000224974">
    <property type="component" value="Unassembled WGS sequence"/>
</dbReference>
<evidence type="ECO:0008006" key="4">
    <source>
        <dbReference type="Google" id="ProtNLM"/>
    </source>
</evidence>
<evidence type="ECO:0000313" key="3">
    <source>
        <dbReference type="Proteomes" id="UP000224974"/>
    </source>
</evidence>
<evidence type="ECO:0000313" key="2">
    <source>
        <dbReference type="EMBL" id="PHI32334.1"/>
    </source>
</evidence>